<evidence type="ECO:0000259" key="2">
    <source>
        <dbReference type="Pfam" id="PF00582"/>
    </source>
</evidence>
<dbReference type="Pfam" id="PF00582">
    <property type="entry name" value="Usp"/>
    <property type="match status" value="1"/>
</dbReference>
<reference evidence="3 4" key="1">
    <citation type="journal article" date="2016" name="Front. Microbiol.">
        <title>Comparative Genomic Analysis Reveals a Diverse Repertoire of Genes Involved in Prokaryote-Eukaryote Interactions within the Pseudovibrio Genus.</title>
        <authorList>
            <person name="Romano S."/>
            <person name="Fernandez-Guerra A."/>
            <person name="Reen F.J."/>
            <person name="Glockner F.O."/>
            <person name="Crowley S.P."/>
            <person name="O'Sullivan O."/>
            <person name="Cotter P.D."/>
            <person name="Adams C."/>
            <person name="Dobson A.D."/>
            <person name="O'Gara F."/>
        </authorList>
    </citation>
    <scope>NUCLEOTIDE SEQUENCE [LARGE SCALE GENOMIC DNA]</scope>
    <source>
        <strain evidence="3 4">Ad2</strain>
    </source>
</reference>
<dbReference type="RefSeq" id="WP_068010647.1">
    <property type="nucleotide sequence ID" value="NZ_FOFM01000001.1"/>
</dbReference>
<proteinExistence type="inferred from homology"/>
<feature type="domain" description="UspA" evidence="2">
    <location>
        <begin position="226"/>
        <end position="275"/>
    </location>
</feature>
<gene>
    <name evidence="3" type="ORF">PsAD2_04383</name>
</gene>
<comment type="caution">
    <text evidence="3">The sequence shown here is derived from an EMBL/GenBank/DDBJ whole genome shotgun (WGS) entry which is preliminary data.</text>
</comment>
<evidence type="ECO:0000313" key="3">
    <source>
        <dbReference type="EMBL" id="KZL05458.1"/>
    </source>
</evidence>
<name>A0A165T5F1_9HYPH</name>
<dbReference type="Proteomes" id="UP000076577">
    <property type="component" value="Unassembled WGS sequence"/>
</dbReference>
<dbReference type="STRING" id="989403.SAMN05421798_101874"/>
<sequence>MAIKDILTITDLNGEQTASKVAVEFARQAGAHATGLALAFEPIVPGFLAAPMPTDYLQVAKNQAIDAAKASTEKFKNYSKLAAISTETRIEEIITGGNLDSIMGHCRLSDMVVIGQDNPDAPEPMREMLIEGLLFESGVPTLIVPFISKGNFKPSKVVLAWDGSATAARAVHAALPILEMAEQVTIVIINKGLPLEGEPGSDIATYLARHNLEINVDVINNPPISVGDALLNYVSENAVDLLVMGGYGHSRMREYLVGGATRDILHSMTIPVLMAH</sequence>
<dbReference type="PRINTS" id="PR01438">
    <property type="entry name" value="UNVRSLSTRESS"/>
</dbReference>
<protein>
    <submittedName>
        <fullName evidence="3">Universal stress protein family protein</fullName>
    </submittedName>
</protein>
<accession>A0A165T5F1</accession>
<dbReference type="SUPFAM" id="SSF52402">
    <property type="entry name" value="Adenine nucleotide alpha hydrolases-like"/>
    <property type="match status" value="2"/>
</dbReference>
<evidence type="ECO:0000313" key="4">
    <source>
        <dbReference type="Proteomes" id="UP000076577"/>
    </source>
</evidence>
<dbReference type="Gene3D" id="3.40.50.12370">
    <property type="match status" value="1"/>
</dbReference>
<comment type="similarity">
    <text evidence="1">Belongs to the universal stress protein A family.</text>
</comment>
<dbReference type="CDD" id="cd00293">
    <property type="entry name" value="USP-like"/>
    <property type="match status" value="1"/>
</dbReference>
<dbReference type="EMBL" id="LMCB01000152">
    <property type="protein sequence ID" value="KZL05458.1"/>
    <property type="molecule type" value="Genomic_DNA"/>
</dbReference>
<dbReference type="InterPro" id="IPR006016">
    <property type="entry name" value="UspA"/>
</dbReference>
<dbReference type="InterPro" id="IPR006015">
    <property type="entry name" value="Universal_stress_UspA"/>
</dbReference>
<dbReference type="PANTHER" id="PTHR46268">
    <property type="entry name" value="STRESS RESPONSE PROTEIN NHAX"/>
    <property type="match status" value="1"/>
</dbReference>
<dbReference type="PANTHER" id="PTHR46268:SF15">
    <property type="entry name" value="UNIVERSAL STRESS PROTEIN HP_0031"/>
    <property type="match status" value="1"/>
</dbReference>
<keyword evidence="4" id="KW-1185">Reference proteome</keyword>
<dbReference type="AlphaFoldDB" id="A0A165T5F1"/>
<evidence type="ECO:0000256" key="1">
    <source>
        <dbReference type="ARBA" id="ARBA00008791"/>
    </source>
</evidence>
<dbReference type="PATRIC" id="fig|989403.3.peg.4802"/>
<organism evidence="3 4">
    <name type="scientific">Pseudovibrio axinellae</name>
    <dbReference type="NCBI Taxonomy" id="989403"/>
    <lineage>
        <taxon>Bacteria</taxon>
        <taxon>Pseudomonadati</taxon>
        <taxon>Pseudomonadota</taxon>
        <taxon>Alphaproteobacteria</taxon>
        <taxon>Hyphomicrobiales</taxon>
        <taxon>Stappiaceae</taxon>
        <taxon>Pseudovibrio</taxon>
    </lineage>
</organism>
<dbReference type="OrthoDB" id="9804721at2"/>